<dbReference type="EMBL" id="DSBX01000184">
    <property type="protein sequence ID" value="HDQ99580.1"/>
    <property type="molecule type" value="Genomic_DNA"/>
</dbReference>
<dbReference type="AlphaFoldDB" id="A0A7V0T679"/>
<dbReference type="PROSITE" id="PS51257">
    <property type="entry name" value="PROKAR_LIPOPROTEIN"/>
    <property type="match status" value="1"/>
</dbReference>
<comment type="caution">
    <text evidence="2">The sequence shown here is derived from an EMBL/GenBank/DDBJ whole genome shotgun (WGS) entry which is preliminary data.</text>
</comment>
<evidence type="ECO:0000313" key="2">
    <source>
        <dbReference type="EMBL" id="HDQ99580.1"/>
    </source>
</evidence>
<name>A0A7V0T679_UNCW3</name>
<feature type="chain" id="PRO_5031020808" description="Outer membrane protein beta-barrel domain-containing protein" evidence="1">
    <location>
        <begin position="20"/>
        <end position="156"/>
    </location>
</feature>
<proteinExistence type="predicted"/>
<reference evidence="2" key="1">
    <citation type="journal article" date="2020" name="mSystems">
        <title>Genome- and Community-Level Interaction Insights into Carbon Utilization and Element Cycling Functions of Hydrothermarchaeota in Hydrothermal Sediment.</title>
        <authorList>
            <person name="Zhou Z."/>
            <person name="Liu Y."/>
            <person name="Xu W."/>
            <person name="Pan J."/>
            <person name="Luo Z.H."/>
            <person name="Li M."/>
        </authorList>
    </citation>
    <scope>NUCLEOTIDE SEQUENCE [LARGE SCALE GENOMIC DNA]</scope>
    <source>
        <strain evidence="2">SpSt-1182</strain>
    </source>
</reference>
<protein>
    <recommendedName>
        <fullName evidence="3">Outer membrane protein beta-barrel domain-containing protein</fullName>
    </recommendedName>
</protein>
<keyword evidence="1" id="KW-0732">Signal</keyword>
<dbReference type="Proteomes" id="UP000885672">
    <property type="component" value="Unassembled WGS sequence"/>
</dbReference>
<sequence>MRFIALAVAAAFLLGSACIAPLARTSANDPGFSLEFGGGLSQYRGHIFVKDTTATFGFRSEQRDVNVGPYGAARFGYGFRRDFGADLTLAGAWGPPIAREHWGGWLEAALGFKYRPFRSNNLFFAEVGYPSLALGWTGGFPMNRPEQWSLTTRVGT</sequence>
<accession>A0A7V0T679</accession>
<organism evidence="2">
    <name type="scientific">candidate division WOR-3 bacterium</name>
    <dbReference type="NCBI Taxonomy" id="2052148"/>
    <lineage>
        <taxon>Bacteria</taxon>
        <taxon>Bacteria division WOR-3</taxon>
    </lineage>
</organism>
<feature type="signal peptide" evidence="1">
    <location>
        <begin position="1"/>
        <end position="19"/>
    </location>
</feature>
<gene>
    <name evidence="2" type="ORF">ENN51_04765</name>
</gene>
<evidence type="ECO:0008006" key="3">
    <source>
        <dbReference type="Google" id="ProtNLM"/>
    </source>
</evidence>
<feature type="non-terminal residue" evidence="2">
    <location>
        <position position="156"/>
    </location>
</feature>
<evidence type="ECO:0000256" key="1">
    <source>
        <dbReference type="SAM" id="SignalP"/>
    </source>
</evidence>